<organism evidence="1 2">
    <name type="scientific">Microbulbifer epialgicus</name>
    <dbReference type="NCBI Taxonomy" id="393907"/>
    <lineage>
        <taxon>Bacteria</taxon>
        <taxon>Pseudomonadati</taxon>
        <taxon>Pseudomonadota</taxon>
        <taxon>Gammaproteobacteria</taxon>
        <taxon>Cellvibrionales</taxon>
        <taxon>Microbulbiferaceae</taxon>
        <taxon>Microbulbifer</taxon>
    </lineage>
</organism>
<accession>A0ABV4NYC7</accession>
<protein>
    <submittedName>
        <fullName evidence="1">Uncharacterized protein</fullName>
    </submittedName>
</protein>
<name>A0ABV4NYC7_9GAMM</name>
<proteinExistence type="predicted"/>
<dbReference type="Proteomes" id="UP001569428">
    <property type="component" value="Unassembled WGS sequence"/>
</dbReference>
<evidence type="ECO:0000313" key="1">
    <source>
        <dbReference type="EMBL" id="MFA0811027.1"/>
    </source>
</evidence>
<comment type="caution">
    <text evidence="1">The sequence shown here is derived from an EMBL/GenBank/DDBJ whole genome shotgun (WGS) entry which is preliminary data.</text>
</comment>
<gene>
    <name evidence="1" type="ORF">ACCI49_08850</name>
</gene>
<evidence type="ECO:0000313" key="2">
    <source>
        <dbReference type="Proteomes" id="UP001569428"/>
    </source>
</evidence>
<dbReference type="RefSeq" id="WP_371838599.1">
    <property type="nucleotide sequence ID" value="NZ_JBGMEK010000015.1"/>
</dbReference>
<sequence>MGNLLADYSTVPTQVFLSQLQELQALCRARELIMDWSQPGPREAALKAITQEEMAILPGLLFPLKRSLQENESS</sequence>
<keyword evidence="2" id="KW-1185">Reference proteome</keyword>
<dbReference type="EMBL" id="JBGMEK010000015">
    <property type="protein sequence ID" value="MFA0811027.1"/>
    <property type="molecule type" value="Genomic_DNA"/>
</dbReference>
<reference evidence="1 2" key="1">
    <citation type="submission" date="2024-08" db="EMBL/GenBank/DDBJ databases">
        <authorList>
            <person name="Ishaq N."/>
        </authorList>
    </citation>
    <scope>NUCLEOTIDE SEQUENCE [LARGE SCALE GENOMIC DNA]</scope>
    <source>
        <strain evidence="1 2">DSM 18651</strain>
    </source>
</reference>